<dbReference type="AlphaFoldDB" id="A0A2P2E0Y5"/>
<gene>
    <name evidence="1" type="ORF">LPTSP4_20580</name>
</gene>
<protein>
    <submittedName>
        <fullName evidence="1">Uncharacterized protein</fullName>
    </submittedName>
</protein>
<keyword evidence="2" id="KW-1185">Reference proteome</keyword>
<accession>A0A2P2E0Y5</accession>
<organism evidence="1 2">
    <name type="scientific">Leptospira ryugenii</name>
    <dbReference type="NCBI Taxonomy" id="1917863"/>
    <lineage>
        <taxon>Bacteria</taxon>
        <taxon>Pseudomonadati</taxon>
        <taxon>Spirochaetota</taxon>
        <taxon>Spirochaetia</taxon>
        <taxon>Leptospirales</taxon>
        <taxon>Leptospiraceae</taxon>
        <taxon>Leptospira</taxon>
    </lineage>
</organism>
<dbReference type="EMBL" id="BFBB01000005">
    <property type="protein sequence ID" value="GBF50532.1"/>
    <property type="molecule type" value="Genomic_DNA"/>
</dbReference>
<sequence length="74" mass="8658">MLESRTNHYRVTLIVSDRFPYNYKVNSFPFFFRIDSEKEALDLAAKMDQYLDTGKSFTITLNGSEIESILWGEP</sequence>
<dbReference type="Proteomes" id="UP000245133">
    <property type="component" value="Unassembled WGS sequence"/>
</dbReference>
<evidence type="ECO:0000313" key="1">
    <source>
        <dbReference type="EMBL" id="GBF50532.1"/>
    </source>
</evidence>
<name>A0A2P2E0Y5_9LEPT</name>
<comment type="caution">
    <text evidence="1">The sequence shown here is derived from an EMBL/GenBank/DDBJ whole genome shotgun (WGS) entry which is preliminary data.</text>
</comment>
<reference evidence="1 2" key="1">
    <citation type="submission" date="2018-02" db="EMBL/GenBank/DDBJ databases">
        <title>Novel Leptospira species isolated from soil and water in Japan.</title>
        <authorList>
            <person name="Nakao R."/>
            <person name="Masuzawa T."/>
        </authorList>
    </citation>
    <scope>NUCLEOTIDE SEQUENCE [LARGE SCALE GENOMIC DNA]</scope>
    <source>
        <strain evidence="1 2">YH101</strain>
    </source>
</reference>
<proteinExistence type="predicted"/>
<evidence type="ECO:0000313" key="2">
    <source>
        <dbReference type="Proteomes" id="UP000245133"/>
    </source>
</evidence>